<protein>
    <submittedName>
        <fullName evidence="1">Uncharacterized protein</fullName>
    </submittedName>
</protein>
<proteinExistence type="predicted"/>
<reference evidence="1 2" key="1">
    <citation type="submission" date="2023-07" db="EMBL/GenBank/DDBJ databases">
        <title>Comparative genomics of wheat-associated soil bacteria to identify genetic determinants of phenazine resistance.</title>
        <authorList>
            <person name="Mouncey N."/>
        </authorList>
    </citation>
    <scope>NUCLEOTIDE SEQUENCE [LARGE SCALE GENOMIC DNA]</scope>
    <source>
        <strain evidence="1 2">W2I16</strain>
    </source>
</reference>
<dbReference type="EMBL" id="JAUSZS010000004">
    <property type="protein sequence ID" value="MDQ0933311.1"/>
    <property type="molecule type" value="Genomic_DNA"/>
</dbReference>
<sequence>MSGPQVVAGHEQVEIELRGQRHEFTAPGVVHAREGLVEGEQARGVRVGGIEHGMRGGEQRQVQRHRLLAARQAAVPGAGEPLLRLSGLAGPYQLERELPPAPVVEDLGEQLPVGQIAVAGPGGLDMRGEVDAHPGKTVRTEAGGIGVEEGADGALLLVEMDGW</sequence>
<keyword evidence="2" id="KW-1185">Reference proteome</keyword>
<name>A0ABU0RMU1_9ACTN</name>
<evidence type="ECO:0000313" key="2">
    <source>
        <dbReference type="Proteomes" id="UP001223072"/>
    </source>
</evidence>
<gene>
    <name evidence="1" type="ORF">QFZ49_003251</name>
</gene>
<comment type="caution">
    <text evidence="1">The sequence shown here is derived from an EMBL/GenBank/DDBJ whole genome shotgun (WGS) entry which is preliminary data.</text>
</comment>
<accession>A0ABU0RMU1</accession>
<organism evidence="1 2">
    <name type="scientific">Streptomyces turgidiscabies</name>
    <dbReference type="NCBI Taxonomy" id="85558"/>
    <lineage>
        <taxon>Bacteria</taxon>
        <taxon>Bacillati</taxon>
        <taxon>Actinomycetota</taxon>
        <taxon>Actinomycetes</taxon>
        <taxon>Kitasatosporales</taxon>
        <taxon>Streptomycetaceae</taxon>
        <taxon>Streptomyces</taxon>
    </lineage>
</organism>
<dbReference type="Proteomes" id="UP001223072">
    <property type="component" value="Unassembled WGS sequence"/>
</dbReference>
<evidence type="ECO:0000313" key="1">
    <source>
        <dbReference type="EMBL" id="MDQ0933311.1"/>
    </source>
</evidence>